<name>A0A9J6NZ53_9CLOT</name>
<dbReference type="GO" id="GO:0016887">
    <property type="term" value="F:ATP hydrolysis activity"/>
    <property type="evidence" value="ECO:0007669"/>
    <property type="project" value="InterPro"/>
</dbReference>
<comment type="caution">
    <text evidence="5">The sequence shown here is derived from an EMBL/GenBank/DDBJ whole genome shotgun (WGS) entry which is preliminary data.</text>
</comment>
<evidence type="ECO:0000259" key="4">
    <source>
        <dbReference type="PROSITE" id="PS50893"/>
    </source>
</evidence>
<evidence type="ECO:0000256" key="2">
    <source>
        <dbReference type="ARBA" id="ARBA00022741"/>
    </source>
</evidence>
<dbReference type="InterPro" id="IPR032781">
    <property type="entry name" value="ABC_tran_Xtn"/>
</dbReference>
<dbReference type="AlphaFoldDB" id="A0A9J6NZ53"/>
<dbReference type="PANTHER" id="PTHR42855:SF2">
    <property type="entry name" value="DRUG RESISTANCE ABC TRANSPORTER,ATP-BINDING PROTEIN"/>
    <property type="match status" value="1"/>
</dbReference>
<feature type="domain" description="ABC transporter" evidence="4">
    <location>
        <begin position="332"/>
        <end position="540"/>
    </location>
</feature>
<evidence type="ECO:0000313" key="6">
    <source>
        <dbReference type="Proteomes" id="UP001056429"/>
    </source>
</evidence>
<reference evidence="5" key="1">
    <citation type="journal article" date="2021" name="mSystems">
        <title>Bacteria and Archaea Synergistically Convert Glycine Betaine to Biogenic Methane in the Formosa Cold Seep of the South China Sea.</title>
        <authorList>
            <person name="Li L."/>
            <person name="Zhang W."/>
            <person name="Zhang S."/>
            <person name="Song L."/>
            <person name="Sun Q."/>
            <person name="Zhang H."/>
            <person name="Xiang H."/>
            <person name="Dong X."/>
        </authorList>
    </citation>
    <scope>NUCLEOTIDE SEQUENCE</scope>
    <source>
        <strain evidence="5">ZWT</strain>
    </source>
</reference>
<dbReference type="Pfam" id="PF12848">
    <property type="entry name" value="ABC_tran_Xtn"/>
    <property type="match status" value="1"/>
</dbReference>
<dbReference type="SMART" id="SM00382">
    <property type="entry name" value="AAA"/>
    <property type="match status" value="2"/>
</dbReference>
<evidence type="ECO:0000256" key="3">
    <source>
        <dbReference type="ARBA" id="ARBA00022840"/>
    </source>
</evidence>
<protein>
    <submittedName>
        <fullName evidence="5">ABC-F family ATP-binding cassette domain-containing protein</fullName>
    </submittedName>
</protein>
<dbReference type="PROSITE" id="PS00211">
    <property type="entry name" value="ABC_TRANSPORTER_1"/>
    <property type="match status" value="2"/>
</dbReference>
<dbReference type="RefSeq" id="WP_250858562.1">
    <property type="nucleotide sequence ID" value="NZ_JAGSOJ010000001.1"/>
</dbReference>
<dbReference type="GO" id="GO:0003676">
    <property type="term" value="F:nucleic acid binding"/>
    <property type="evidence" value="ECO:0007669"/>
    <property type="project" value="UniProtKB-ARBA"/>
</dbReference>
<gene>
    <name evidence="5" type="ORF">KDK92_07445</name>
</gene>
<dbReference type="Proteomes" id="UP001056429">
    <property type="component" value="Unassembled WGS sequence"/>
</dbReference>
<dbReference type="FunFam" id="3.40.50.300:FF:000309">
    <property type="entry name" value="ABC transporter ATP-binding protein"/>
    <property type="match status" value="1"/>
</dbReference>
<feature type="domain" description="ABC transporter" evidence="4">
    <location>
        <begin position="3"/>
        <end position="262"/>
    </location>
</feature>
<dbReference type="InterPro" id="IPR003439">
    <property type="entry name" value="ABC_transporter-like_ATP-bd"/>
</dbReference>
<keyword evidence="3 5" id="KW-0067">ATP-binding</keyword>
<accession>A0A9J6NZ53</accession>
<sequence>MILQLKNVGISFDGETILSNINLKVEKKEKIGLIGVNGAGKSTILKIISGNISHEDGEVVVEKGIKVGYLKQDSGLNLENSIKEEMLEVFKDLLNVEKQLRKFEEDMAKPEIYNDPCKLEKLMMLYSKKMDYFNLHGGYEIETKINYVLNGMGFRDFPKDMEISKLSGGQKTKLALAKILLQEPDILLLDEPTNHLDFEALAWLENHIKNYKGAVLVVSHDRYFLDSLVDTIYEIERGSSKRYTGNYSKYVELKDKSEELYEKEYEEQQEKIKKLQTFIDKNIVRATSSKAAKSKRNALNRIERIDKPLKDLKRVNMKFEVNLKSHKDVLGLREATISVGSKDNRIDLIKNLNIKLTRGDKVALIGPNGIGKSTLLKTLIGDNALEKGLLNWGRNVQIGYYDQEHERLTESNTIYEEMRNEFPEIKETEVRRILGNFLFSKEDVFKKNGDLSGGEKARVALSKLMLKKANLLILDEPTNHLDLYSKEILEKALSKYDGTIIFVSHDRYFINKVANRVMLLNENGVRNFQGNYDDFLRKAI</sequence>
<dbReference type="CDD" id="cd03221">
    <property type="entry name" value="ABCF_EF-3"/>
    <property type="match status" value="2"/>
</dbReference>
<dbReference type="FunFam" id="3.40.50.300:FF:000011">
    <property type="entry name" value="Putative ABC transporter ATP-binding component"/>
    <property type="match status" value="1"/>
</dbReference>
<dbReference type="Pfam" id="PF00005">
    <property type="entry name" value="ABC_tran"/>
    <property type="match status" value="2"/>
</dbReference>
<dbReference type="EMBL" id="JAGSOJ010000001">
    <property type="protein sequence ID" value="MCM1989571.1"/>
    <property type="molecule type" value="Genomic_DNA"/>
</dbReference>
<dbReference type="InterPro" id="IPR051309">
    <property type="entry name" value="ABCF_ATPase"/>
</dbReference>
<evidence type="ECO:0000256" key="1">
    <source>
        <dbReference type="ARBA" id="ARBA00022737"/>
    </source>
</evidence>
<dbReference type="InterPro" id="IPR003593">
    <property type="entry name" value="AAA+_ATPase"/>
</dbReference>
<keyword evidence="2" id="KW-0547">Nucleotide-binding</keyword>
<dbReference type="InterPro" id="IPR017871">
    <property type="entry name" value="ABC_transporter-like_CS"/>
</dbReference>
<organism evidence="5 6">
    <name type="scientific">Oceanirhabdus seepicola</name>
    <dbReference type="NCBI Taxonomy" id="2828781"/>
    <lineage>
        <taxon>Bacteria</taxon>
        <taxon>Bacillati</taxon>
        <taxon>Bacillota</taxon>
        <taxon>Clostridia</taxon>
        <taxon>Eubacteriales</taxon>
        <taxon>Clostridiaceae</taxon>
        <taxon>Oceanirhabdus</taxon>
    </lineage>
</organism>
<dbReference type="GO" id="GO:0005524">
    <property type="term" value="F:ATP binding"/>
    <property type="evidence" value="ECO:0007669"/>
    <property type="project" value="UniProtKB-KW"/>
</dbReference>
<evidence type="ECO:0000313" key="5">
    <source>
        <dbReference type="EMBL" id="MCM1989571.1"/>
    </source>
</evidence>
<dbReference type="PANTHER" id="PTHR42855">
    <property type="entry name" value="ABC TRANSPORTER ATP-BINDING SUBUNIT"/>
    <property type="match status" value="1"/>
</dbReference>
<dbReference type="Gene3D" id="3.40.50.300">
    <property type="entry name" value="P-loop containing nucleotide triphosphate hydrolases"/>
    <property type="match status" value="2"/>
</dbReference>
<proteinExistence type="predicted"/>
<keyword evidence="6" id="KW-1185">Reference proteome</keyword>
<keyword evidence="1" id="KW-0677">Repeat</keyword>
<reference evidence="5" key="2">
    <citation type="submission" date="2021-04" db="EMBL/GenBank/DDBJ databases">
        <authorList>
            <person name="Dong X."/>
        </authorList>
    </citation>
    <scope>NUCLEOTIDE SEQUENCE</scope>
    <source>
        <strain evidence="5">ZWT</strain>
    </source>
</reference>
<dbReference type="PROSITE" id="PS50893">
    <property type="entry name" value="ABC_TRANSPORTER_2"/>
    <property type="match status" value="2"/>
</dbReference>
<dbReference type="InterPro" id="IPR027417">
    <property type="entry name" value="P-loop_NTPase"/>
</dbReference>
<dbReference type="SUPFAM" id="SSF52540">
    <property type="entry name" value="P-loop containing nucleoside triphosphate hydrolases"/>
    <property type="match status" value="2"/>
</dbReference>